<dbReference type="AlphaFoldDB" id="A0A9Q3ITK9"/>
<evidence type="ECO:0000313" key="4">
    <source>
        <dbReference type="Proteomes" id="UP000765509"/>
    </source>
</evidence>
<dbReference type="OrthoDB" id="3344688at2759"/>
<dbReference type="Pfam" id="PF22936">
    <property type="entry name" value="Pol_BBD"/>
    <property type="match status" value="1"/>
</dbReference>
<gene>
    <name evidence="3" type="ORF">O181_089436</name>
</gene>
<dbReference type="InterPro" id="IPR036397">
    <property type="entry name" value="RNaseH_sf"/>
</dbReference>
<feature type="compositionally biased region" description="Basic and acidic residues" evidence="1">
    <location>
        <begin position="390"/>
        <end position="403"/>
    </location>
</feature>
<feature type="domain" description="Retrovirus-related Pol polyprotein from transposon TNT 1-94-like beta-barrel" evidence="2">
    <location>
        <begin position="441"/>
        <end position="518"/>
    </location>
</feature>
<comment type="caution">
    <text evidence="3">The sequence shown here is derived from an EMBL/GenBank/DDBJ whole genome shotgun (WGS) entry which is preliminary data.</text>
</comment>
<dbReference type="Gene3D" id="3.30.420.10">
    <property type="entry name" value="Ribonuclease H-like superfamily/Ribonuclease H"/>
    <property type="match status" value="1"/>
</dbReference>
<evidence type="ECO:0000259" key="2">
    <source>
        <dbReference type="Pfam" id="PF22936"/>
    </source>
</evidence>
<dbReference type="InterPro" id="IPR012337">
    <property type="entry name" value="RNaseH-like_sf"/>
</dbReference>
<dbReference type="SUPFAM" id="SSF53098">
    <property type="entry name" value="Ribonuclease H-like"/>
    <property type="match status" value="1"/>
</dbReference>
<keyword evidence="4" id="KW-1185">Reference proteome</keyword>
<organism evidence="3 4">
    <name type="scientific">Austropuccinia psidii MF-1</name>
    <dbReference type="NCBI Taxonomy" id="1389203"/>
    <lineage>
        <taxon>Eukaryota</taxon>
        <taxon>Fungi</taxon>
        <taxon>Dikarya</taxon>
        <taxon>Basidiomycota</taxon>
        <taxon>Pucciniomycotina</taxon>
        <taxon>Pucciniomycetes</taxon>
        <taxon>Pucciniales</taxon>
        <taxon>Sphaerophragmiaceae</taxon>
        <taxon>Austropuccinia</taxon>
    </lineage>
</organism>
<dbReference type="EMBL" id="AVOT02055097">
    <property type="protein sequence ID" value="MBW0549721.1"/>
    <property type="molecule type" value="Genomic_DNA"/>
</dbReference>
<dbReference type="PANTHER" id="PTHR11439">
    <property type="entry name" value="GAG-POL-RELATED RETROTRANSPOSON"/>
    <property type="match status" value="1"/>
</dbReference>
<dbReference type="InterPro" id="IPR054722">
    <property type="entry name" value="PolX-like_BBD"/>
</dbReference>
<dbReference type="Proteomes" id="UP000765509">
    <property type="component" value="Unassembled WGS sequence"/>
</dbReference>
<evidence type="ECO:0000256" key="1">
    <source>
        <dbReference type="SAM" id="MobiDB-lite"/>
    </source>
</evidence>
<name>A0A9Q3ITK9_9BASI</name>
<accession>A0A9Q3ITK9</accession>
<protein>
    <recommendedName>
        <fullName evidence="2">Retrovirus-related Pol polyprotein from transposon TNT 1-94-like beta-barrel domain-containing protein</fullName>
    </recommendedName>
</protein>
<feature type="non-terminal residue" evidence="3">
    <location>
        <position position="1"/>
    </location>
</feature>
<sequence length="758" mass="86267">MKEFHTKMLGIADLMLGIKITHNDDAITLSQNHYIDSLLELYGMSNCRPVSTPLVPNLHLEAATTSEKDEFLALKINYRSAIGSLSYLSSATRPDLSYPVSALSQFLENPGINHWKAFLHVLQYLKGTNHIELNYQRNMEEPPIAYSDADWGNCRITRRSVTGYLVTLNGNLVIWKTRKQPTVSLSSAEAEYRSLTDLFSELLWFKQLCEEVDIMKLQRPIIIHEDNQGCIDTANSDCNTNTRRMKHIEIQLHFIRQAIENSTIELVYTPTNNMLADFLTKSVCRPAIQRALTSLRLLSVGDRRGVERDILSTHASREPKEAHREDNPQQVLDKLSELLQHKNTKNAFQKTIKSEENQSSALLTNSNEFPYKITYVCRDGKHNPKNTTHSSEKCWAEHPELRPPLRNRNKKKDKDPETHQTGMEALLTNVEAPLLDKSSLVIDCGATHHMFHNKEVFTKLDLSLNRKITTSDPNSNLVCKGHGTVEMMINDKLFVLENCLYVPDLTKNLVSLLDLCSKPITITRNNSTFHLSQNNSTILSGQIINKLMIVTFHQPVSLLTKSSENAPWHHRLRHPGDSVLKSLGLQPPINTCDICVRGKMTTLPFKSHFVKTFKPLDCLHLDIVGPISPPSISGHRYFLTIVDQFTSFKITRFLKNKSDAYEEFVNQQNFMENLHDRRIKTITTDGGEHNGIAERANRTILDKARCLLLGSKLPHQYWAEAKRTWKLAPVGEEGILLGFSNESAYRILKLKDAKVYNS</sequence>
<dbReference type="PANTHER" id="PTHR11439:SF467">
    <property type="entry name" value="INTEGRASE CATALYTIC DOMAIN-CONTAINING PROTEIN"/>
    <property type="match status" value="1"/>
</dbReference>
<dbReference type="GO" id="GO:0003676">
    <property type="term" value="F:nucleic acid binding"/>
    <property type="evidence" value="ECO:0007669"/>
    <property type="project" value="InterPro"/>
</dbReference>
<proteinExistence type="predicted"/>
<evidence type="ECO:0000313" key="3">
    <source>
        <dbReference type="EMBL" id="MBW0549721.1"/>
    </source>
</evidence>
<reference evidence="3" key="1">
    <citation type="submission" date="2021-03" db="EMBL/GenBank/DDBJ databases">
        <title>Draft genome sequence of rust myrtle Austropuccinia psidii MF-1, a brazilian biotype.</title>
        <authorList>
            <person name="Quecine M.C."/>
            <person name="Pachon D.M.R."/>
            <person name="Bonatelli M.L."/>
            <person name="Correr F.H."/>
            <person name="Franceschini L.M."/>
            <person name="Leite T.F."/>
            <person name="Margarido G.R.A."/>
            <person name="Almeida C.A."/>
            <person name="Ferrarezi J.A."/>
            <person name="Labate C.A."/>
        </authorList>
    </citation>
    <scope>NUCLEOTIDE SEQUENCE</scope>
    <source>
        <strain evidence="3">MF-1</strain>
    </source>
</reference>
<dbReference type="CDD" id="cd09272">
    <property type="entry name" value="RNase_HI_RT_Ty1"/>
    <property type="match status" value="1"/>
</dbReference>
<feature type="region of interest" description="Disordered" evidence="1">
    <location>
        <begin position="384"/>
        <end position="419"/>
    </location>
</feature>